<comment type="caution">
    <text evidence="4">The sequence shown here is derived from an EMBL/GenBank/DDBJ whole genome shotgun (WGS) entry which is preliminary data.</text>
</comment>
<proteinExistence type="predicted"/>
<dbReference type="PANTHER" id="PTHR33116:SF86">
    <property type="entry name" value="REVERSE TRANSCRIPTASE DOMAIN-CONTAINING PROTEIN"/>
    <property type="match status" value="1"/>
</dbReference>
<dbReference type="Pfam" id="PF13966">
    <property type="entry name" value="zf-RVT"/>
    <property type="match status" value="1"/>
</dbReference>
<dbReference type="InterPro" id="IPR000477">
    <property type="entry name" value="RT_dom"/>
</dbReference>
<evidence type="ECO:0000259" key="3">
    <source>
        <dbReference type="PROSITE" id="PS50878"/>
    </source>
</evidence>
<reference evidence="4" key="1">
    <citation type="submission" date="2020-06" db="EMBL/GenBank/DDBJ databases">
        <authorList>
            <person name="Li T."/>
            <person name="Hu X."/>
            <person name="Zhang T."/>
            <person name="Song X."/>
            <person name="Zhang H."/>
            <person name="Dai N."/>
            <person name="Sheng W."/>
            <person name="Hou X."/>
            <person name="Wei L."/>
        </authorList>
    </citation>
    <scope>NUCLEOTIDE SEQUENCE</scope>
    <source>
        <strain evidence="4">KEN1</strain>
        <tissue evidence="4">Leaf</tissue>
    </source>
</reference>
<dbReference type="Pfam" id="PF00078">
    <property type="entry name" value="RVT_1"/>
    <property type="match status" value="1"/>
</dbReference>
<feature type="region of interest" description="Disordered" evidence="1">
    <location>
        <begin position="54"/>
        <end position="73"/>
    </location>
</feature>
<dbReference type="PANTHER" id="PTHR33116">
    <property type="entry name" value="REVERSE TRANSCRIPTASE ZINC-BINDING DOMAIN-CONTAINING PROTEIN-RELATED-RELATED"/>
    <property type="match status" value="1"/>
</dbReference>
<accession>A0AAW2Y7I0</accession>
<evidence type="ECO:0000256" key="1">
    <source>
        <dbReference type="SAM" id="MobiDB-lite"/>
    </source>
</evidence>
<keyword evidence="2" id="KW-0472">Membrane</keyword>
<gene>
    <name evidence="4" type="ORF">Slati_0032800</name>
</gene>
<feature type="domain" description="Reverse transcriptase" evidence="3">
    <location>
        <begin position="198"/>
        <end position="479"/>
    </location>
</feature>
<feature type="compositionally biased region" description="Polar residues" evidence="1">
    <location>
        <begin position="54"/>
        <end position="64"/>
    </location>
</feature>
<feature type="transmembrane region" description="Helical" evidence="2">
    <location>
        <begin position="14"/>
        <end position="37"/>
    </location>
</feature>
<dbReference type="EMBL" id="JACGWN010000001">
    <property type="protein sequence ID" value="KAL0461452.1"/>
    <property type="molecule type" value="Genomic_DNA"/>
</dbReference>
<protein>
    <submittedName>
        <fullName evidence="4">Mitochondrial protein</fullName>
    </submittedName>
</protein>
<organism evidence="4">
    <name type="scientific">Sesamum latifolium</name>
    <dbReference type="NCBI Taxonomy" id="2727402"/>
    <lineage>
        <taxon>Eukaryota</taxon>
        <taxon>Viridiplantae</taxon>
        <taxon>Streptophyta</taxon>
        <taxon>Embryophyta</taxon>
        <taxon>Tracheophyta</taxon>
        <taxon>Spermatophyta</taxon>
        <taxon>Magnoliopsida</taxon>
        <taxon>eudicotyledons</taxon>
        <taxon>Gunneridae</taxon>
        <taxon>Pentapetalae</taxon>
        <taxon>asterids</taxon>
        <taxon>lamiids</taxon>
        <taxon>Lamiales</taxon>
        <taxon>Pedaliaceae</taxon>
        <taxon>Sesamum</taxon>
    </lineage>
</organism>
<reference evidence="4" key="2">
    <citation type="journal article" date="2024" name="Plant">
        <title>Genomic evolution and insights into agronomic trait innovations of Sesamum species.</title>
        <authorList>
            <person name="Miao H."/>
            <person name="Wang L."/>
            <person name="Qu L."/>
            <person name="Liu H."/>
            <person name="Sun Y."/>
            <person name="Le M."/>
            <person name="Wang Q."/>
            <person name="Wei S."/>
            <person name="Zheng Y."/>
            <person name="Lin W."/>
            <person name="Duan Y."/>
            <person name="Cao H."/>
            <person name="Xiong S."/>
            <person name="Wang X."/>
            <person name="Wei L."/>
            <person name="Li C."/>
            <person name="Ma Q."/>
            <person name="Ju M."/>
            <person name="Zhao R."/>
            <person name="Li G."/>
            <person name="Mu C."/>
            <person name="Tian Q."/>
            <person name="Mei H."/>
            <person name="Zhang T."/>
            <person name="Gao T."/>
            <person name="Zhang H."/>
        </authorList>
    </citation>
    <scope>NUCLEOTIDE SEQUENCE</scope>
    <source>
        <strain evidence="4">KEN1</strain>
    </source>
</reference>
<dbReference type="PROSITE" id="PS50878">
    <property type="entry name" value="RT_POL"/>
    <property type="match status" value="1"/>
</dbReference>
<dbReference type="AlphaFoldDB" id="A0AAW2Y7I0"/>
<dbReference type="InterPro" id="IPR026960">
    <property type="entry name" value="RVT-Znf"/>
</dbReference>
<keyword evidence="2" id="KW-1133">Transmembrane helix</keyword>
<name>A0AAW2Y7I0_9LAMI</name>
<dbReference type="CDD" id="cd01650">
    <property type="entry name" value="RT_nLTR_like"/>
    <property type="match status" value="1"/>
</dbReference>
<sequence>MVLVLTRLAKEVVYFYYGGRMLTSGFNPFLLTILMLLSRTKTNWLDGASQAFTEGSSTNRSGSPRSGLEGERPQRNKWRNKLFRFEVVWTLAAECEGVIANAWASAHHDFSHNMLNKKIHVTSRLLDQWNKTDFGNIRFKSKAVNDKIYALQKGEITKDTKLRVEKLKDSLEDMASKEQVMWQQRGKSLWLAAGDHNTSCFHAKANERRVRKEIRKIQDANGVEVCDREGVQKVVSHYFRSIFASTNPMPKAMDEVLANRIKPFLDTLISPSQAAFAPGRLITDNVLVAYELHHFLKHKNRGKKGFISLKLDVSKAYDRVEWRFLESVLLRLGFHAKFVSLIMTCVTMISFSFLLNSEQFGYLCSERGLRHGNLLSPYLFLLCAEAFSGMLRRAEEEGSIRGIAVSRLAPPISHLLFADDTLIFCEASIGAMTCIKKVLSSFERASGLQINLHKSALVISSNVAEEQRLELANIIGVDVVARHDKYLGLPTVAGRLKPELFEDIKTRIWRKIHSWSARKLSQAGRSVLIKVVLQTIPTYAMSCFHMPDQFLGELESLIANFFWQGENETKIHWVAWSKLCRTKAQGGIRWEVGNGRATPIMGHPWLPRPMTFQLIKHPATLSEDCKVAHLITQANEWNEPLILAEFYPEDAECILGIKLRCAGAPKVVLFAWRCAHDVLPTSQRLLQKGVIISEGCGSCRCLDDHEDVMDILFFCSFARLVWAISGLPWGSADSLS</sequence>
<evidence type="ECO:0000256" key="2">
    <source>
        <dbReference type="SAM" id="Phobius"/>
    </source>
</evidence>
<keyword evidence="2" id="KW-0812">Transmembrane</keyword>
<evidence type="ECO:0000313" key="4">
    <source>
        <dbReference type="EMBL" id="KAL0461452.1"/>
    </source>
</evidence>